<keyword evidence="5" id="KW-0472">Membrane</keyword>
<evidence type="ECO:0000313" key="7">
    <source>
        <dbReference type="Proteomes" id="UP000632195"/>
    </source>
</evidence>
<keyword evidence="5" id="KW-0812">Transmembrane</keyword>
<keyword evidence="6" id="KW-0282">Flagellum</keyword>
<keyword evidence="6" id="KW-0969">Cilium</keyword>
<dbReference type="Proteomes" id="UP000632195">
    <property type="component" value="Unassembled WGS sequence"/>
</dbReference>
<dbReference type="GO" id="GO:0097589">
    <property type="term" value="C:archaeal-type flagellum"/>
    <property type="evidence" value="ECO:0007669"/>
    <property type="project" value="UniProtKB-SubCell"/>
</dbReference>
<accession>A0AA37BR65</accession>
<dbReference type="PANTHER" id="PTHR35903">
    <property type="entry name" value="FLAGELLIN B1"/>
    <property type="match status" value="1"/>
</dbReference>
<reference evidence="6" key="1">
    <citation type="journal article" date="2014" name="Int. J. Syst. Evol. Microbiol.">
        <title>Complete genome sequence of Corynebacterium casei LMG S-19264T (=DSM 44701T), isolated from a smear-ripened cheese.</title>
        <authorList>
            <consortium name="US DOE Joint Genome Institute (JGI-PGF)"/>
            <person name="Walter F."/>
            <person name="Albersmeier A."/>
            <person name="Kalinowski J."/>
            <person name="Ruckert C."/>
        </authorList>
    </citation>
    <scope>NUCLEOTIDE SEQUENCE</scope>
    <source>
        <strain evidence="6">JCM 13583</strain>
    </source>
</reference>
<dbReference type="RefSeq" id="WP_188680726.1">
    <property type="nucleotide sequence ID" value="NZ_BMNY01000001.1"/>
</dbReference>
<comment type="similarity">
    <text evidence="2 4">Belongs to the archaeal flagellin family.</text>
</comment>
<evidence type="ECO:0000256" key="5">
    <source>
        <dbReference type="SAM" id="Phobius"/>
    </source>
</evidence>
<dbReference type="InterPro" id="IPR002774">
    <property type="entry name" value="Flagellin_arc-type"/>
</dbReference>
<dbReference type="PANTHER" id="PTHR35903:SF1">
    <property type="entry name" value="FLAGELLIN B1"/>
    <property type="match status" value="1"/>
</dbReference>
<comment type="caution">
    <text evidence="6">The sequence shown here is derived from an EMBL/GenBank/DDBJ whole genome shotgun (WGS) entry which is preliminary data.</text>
</comment>
<evidence type="ECO:0000256" key="2">
    <source>
        <dbReference type="ARBA" id="ARBA00010256"/>
    </source>
</evidence>
<feature type="transmembrane region" description="Helical" evidence="5">
    <location>
        <begin position="28"/>
        <end position="49"/>
    </location>
</feature>
<dbReference type="AlphaFoldDB" id="A0AA37BR65"/>
<evidence type="ECO:0000256" key="4">
    <source>
        <dbReference type="RuleBase" id="RU361282"/>
    </source>
</evidence>
<dbReference type="EMBL" id="BMNY01000001">
    <property type="protein sequence ID" value="GGM73442.1"/>
    <property type="molecule type" value="Genomic_DNA"/>
</dbReference>
<sequence length="253" mass="26156">MNRAIRRGVKALQRVFSLKSDSKAETGIGTLIVFIAMVLVAAVAATVLIHTAGSLQQAAQSTGSATQKQVASGLSVQSIAGLDSNASDPEAGTVMWIAIYIVPNSGSSGINLANVTLDLVYNGYSASLRYIGPSGFNVATGGTQNVFDNSYFSTINAGQYTKNTAQYNDTLANSTDHFAILDLLDPNHSMTGKYPVLTAGGEVALLVNVTAVFGTGISQGTTVTGSVNPTVGSPGVIDFTAPLAYTTRVVQLQ</sequence>
<keyword evidence="7" id="KW-1185">Reference proteome</keyword>
<dbReference type="GO" id="GO:0005198">
    <property type="term" value="F:structural molecule activity"/>
    <property type="evidence" value="ECO:0007669"/>
    <property type="project" value="InterPro"/>
</dbReference>
<gene>
    <name evidence="6" type="ORF">GCM10007108_09310</name>
</gene>
<protein>
    <recommendedName>
        <fullName evidence="4">Flagellin</fullName>
    </recommendedName>
</protein>
<proteinExistence type="inferred from homology"/>
<keyword evidence="5" id="KW-1133">Transmembrane helix</keyword>
<comment type="function">
    <text evidence="4">Flagellin is the subunit protein which polymerizes to form the filaments of archaeal flagella.</text>
</comment>
<reference evidence="6" key="2">
    <citation type="submission" date="2022-09" db="EMBL/GenBank/DDBJ databases">
        <authorList>
            <person name="Sun Q."/>
            <person name="Ohkuma M."/>
        </authorList>
    </citation>
    <scope>NUCLEOTIDE SEQUENCE</scope>
    <source>
        <strain evidence="6">JCM 13583</strain>
    </source>
</reference>
<comment type="subcellular location">
    <subcellularLocation>
        <location evidence="1 4">Archaeal flagellum</location>
    </subcellularLocation>
</comment>
<keyword evidence="3 4" id="KW-0974">Archaeal flagellum</keyword>
<name>A0AA37BR65_9ARCH</name>
<keyword evidence="6" id="KW-0966">Cell projection</keyword>
<dbReference type="NCBIfam" id="NF006325">
    <property type="entry name" value="PRK08541.1"/>
    <property type="match status" value="1"/>
</dbReference>
<evidence type="ECO:0000313" key="6">
    <source>
        <dbReference type="EMBL" id="GGM73442.1"/>
    </source>
</evidence>
<dbReference type="Pfam" id="PF01917">
    <property type="entry name" value="Flagellin_arch-type"/>
    <property type="match status" value="1"/>
</dbReference>
<dbReference type="GO" id="GO:0097588">
    <property type="term" value="P:archaeal or bacterial-type flagellum-dependent cell motility"/>
    <property type="evidence" value="ECO:0007669"/>
    <property type="project" value="InterPro"/>
</dbReference>
<evidence type="ECO:0000256" key="3">
    <source>
        <dbReference type="ARBA" id="ARBA00022440"/>
    </source>
</evidence>
<dbReference type="NCBIfam" id="TIGR02537">
    <property type="entry name" value="arch_flag_Nterm"/>
    <property type="match status" value="1"/>
</dbReference>
<organism evidence="6 7">
    <name type="scientific">Thermogymnomonas acidicola</name>
    <dbReference type="NCBI Taxonomy" id="399579"/>
    <lineage>
        <taxon>Archaea</taxon>
        <taxon>Methanobacteriati</taxon>
        <taxon>Thermoplasmatota</taxon>
        <taxon>Thermoplasmata</taxon>
        <taxon>Thermoplasmatales</taxon>
        <taxon>Thermogymnomonas</taxon>
    </lineage>
</organism>
<dbReference type="InterPro" id="IPR013373">
    <property type="entry name" value="Flagellin/pilin_N_arc"/>
</dbReference>
<evidence type="ECO:0000256" key="1">
    <source>
        <dbReference type="ARBA" id="ARBA00004618"/>
    </source>
</evidence>